<feature type="transmembrane region" description="Helical" evidence="6">
    <location>
        <begin position="475"/>
        <end position="493"/>
    </location>
</feature>
<gene>
    <name evidence="9" type="ORF">GJV76_02225</name>
</gene>
<dbReference type="InterPro" id="IPR025405">
    <property type="entry name" value="DUF4131"/>
</dbReference>
<dbReference type="GO" id="GO:0005886">
    <property type="term" value="C:plasma membrane"/>
    <property type="evidence" value="ECO:0007669"/>
    <property type="project" value="UniProtKB-SubCell"/>
</dbReference>
<evidence type="ECO:0000259" key="7">
    <source>
        <dbReference type="Pfam" id="PF03772"/>
    </source>
</evidence>
<dbReference type="AlphaFoldDB" id="A0A6I3LIG7"/>
<feature type="transmembrane region" description="Helical" evidence="6">
    <location>
        <begin position="282"/>
        <end position="298"/>
    </location>
</feature>
<protein>
    <submittedName>
        <fullName evidence="9">DUF4131 domain-containing protein</fullName>
    </submittedName>
</protein>
<comment type="subcellular location">
    <subcellularLocation>
        <location evidence="1">Cell membrane</location>
        <topology evidence="1">Multi-pass membrane protein</topology>
    </subcellularLocation>
</comment>
<feature type="transmembrane region" description="Helical" evidence="6">
    <location>
        <begin position="379"/>
        <end position="401"/>
    </location>
</feature>
<evidence type="ECO:0000259" key="8">
    <source>
        <dbReference type="Pfam" id="PF13567"/>
    </source>
</evidence>
<name>A0A6I3LIG7_9FLAO</name>
<keyword evidence="3 6" id="KW-0812">Transmembrane</keyword>
<dbReference type="RefSeq" id="WP_155091016.1">
    <property type="nucleotide sequence ID" value="NZ_CP102754.1"/>
</dbReference>
<dbReference type="PANTHER" id="PTHR30619:SF1">
    <property type="entry name" value="RECOMBINATION PROTEIN 2"/>
    <property type="match status" value="1"/>
</dbReference>
<evidence type="ECO:0000256" key="6">
    <source>
        <dbReference type="SAM" id="Phobius"/>
    </source>
</evidence>
<feature type="domain" description="ComEC/Rec2-related protein" evidence="7">
    <location>
        <begin position="232"/>
        <end position="495"/>
    </location>
</feature>
<feature type="transmembrane region" description="Helical" evidence="6">
    <location>
        <begin position="252"/>
        <end position="275"/>
    </location>
</feature>
<keyword evidence="4 6" id="KW-1133">Transmembrane helix</keyword>
<dbReference type="Proteomes" id="UP000438760">
    <property type="component" value="Unassembled WGS sequence"/>
</dbReference>
<accession>A0A6I3LIG7</accession>
<feature type="transmembrane region" description="Helical" evidence="6">
    <location>
        <begin position="351"/>
        <end position="367"/>
    </location>
</feature>
<feature type="transmembrane region" description="Helical" evidence="6">
    <location>
        <begin position="407"/>
        <end position="435"/>
    </location>
</feature>
<dbReference type="EMBL" id="WMJX01000002">
    <property type="protein sequence ID" value="MTG96970.1"/>
    <property type="molecule type" value="Genomic_DNA"/>
</dbReference>
<dbReference type="Pfam" id="PF03772">
    <property type="entry name" value="Competence"/>
    <property type="match status" value="1"/>
</dbReference>
<evidence type="ECO:0000256" key="5">
    <source>
        <dbReference type="ARBA" id="ARBA00023136"/>
    </source>
</evidence>
<comment type="caution">
    <text evidence="9">The sequence shown here is derived from an EMBL/GenBank/DDBJ whole genome shotgun (WGS) entry which is preliminary data.</text>
</comment>
<feature type="transmembrane region" description="Helical" evidence="6">
    <location>
        <begin position="500"/>
        <end position="518"/>
    </location>
</feature>
<evidence type="ECO:0000256" key="2">
    <source>
        <dbReference type="ARBA" id="ARBA00022475"/>
    </source>
</evidence>
<reference evidence="9 10" key="1">
    <citation type="submission" date="2019-11" db="EMBL/GenBank/DDBJ databases">
        <title>Genome of Strain BIT-d1.</title>
        <authorList>
            <person name="Yang Y."/>
        </authorList>
    </citation>
    <scope>NUCLEOTIDE SEQUENCE [LARGE SCALE GENOMIC DNA]</scope>
    <source>
        <strain evidence="9 10">BIT-d1</strain>
    </source>
</reference>
<dbReference type="NCBIfam" id="TIGR00360">
    <property type="entry name" value="ComEC_N-term"/>
    <property type="match status" value="1"/>
</dbReference>
<dbReference type="InterPro" id="IPR004477">
    <property type="entry name" value="ComEC_N"/>
</dbReference>
<keyword evidence="2" id="KW-1003">Cell membrane</keyword>
<dbReference type="OrthoDB" id="9761531at2"/>
<feature type="transmembrane region" description="Helical" evidence="6">
    <location>
        <begin position="56"/>
        <end position="74"/>
    </location>
</feature>
<keyword evidence="10" id="KW-1185">Reference proteome</keyword>
<proteinExistence type="predicted"/>
<feature type="transmembrane region" description="Helical" evidence="6">
    <location>
        <begin position="328"/>
        <end position="345"/>
    </location>
</feature>
<dbReference type="PANTHER" id="PTHR30619">
    <property type="entry name" value="DNA INTERNALIZATION/COMPETENCE PROTEIN COMEC/REC2"/>
    <property type="match status" value="1"/>
</dbReference>
<evidence type="ECO:0000313" key="9">
    <source>
        <dbReference type="EMBL" id="MTG96970.1"/>
    </source>
</evidence>
<evidence type="ECO:0000313" key="10">
    <source>
        <dbReference type="Proteomes" id="UP000438760"/>
    </source>
</evidence>
<feature type="transmembrane region" description="Helical" evidence="6">
    <location>
        <begin position="442"/>
        <end position="463"/>
    </location>
</feature>
<evidence type="ECO:0000256" key="1">
    <source>
        <dbReference type="ARBA" id="ARBA00004651"/>
    </source>
</evidence>
<organism evidence="9 10">
    <name type="scientific">Myroides albus</name>
    <dbReference type="NCBI Taxonomy" id="2562892"/>
    <lineage>
        <taxon>Bacteria</taxon>
        <taxon>Pseudomonadati</taxon>
        <taxon>Bacteroidota</taxon>
        <taxon>Flavobacteriia</taxon>
        <taxon>Flavobacteriales</taxon>
        <taxon>Flavobacteriaceae</taxon>
        <taxon>Myroides</taxon>
    </lineage>
</organism>
<feature type="domain" description="DUF4131" evidence="8">
    <location>
        <begin position="29"/>
        <end position="191"/>
    </location>
</feature>
<dbReference type="InterPro" id="IPR052159">
    <property type="entry name" value="Competence_DNA_uptake"/>
</dbReference>
<dbReference type="Pfam" id="PF13567">
    <property type="entry name" value="DUF4131"/>
    <property type="match status" value="1"/>
</dbReference>
<keyword evidence="5 6" id="KW-0472">Membrane</keyword>
<sequence>MKVLKFSFLFYSIFLCLGILFAESTGLLFGGGMLFASLLYISLTSLSSCKIRSSSLVTFVHGFLISCLFFSLGVCCVHLRSYVSQEKEFSVSSFDDRYVAITFVVEQRLPSSNSNYTRYITSVVKQDSVELQKKVLLYFQSESNYLQVGQVYYTKAKFQAISPPKNKNGFDFKRYMFVTHQIEAQLYVSDVVYLGKSLHWRDKIRSIRDRAIGLVVQNQSLSIDSKSFVLALVFGDRSLIESDIKEQFKTLGIMHILAISGLHIGIIYFLLAAIFSFLSKKWRFILITLLLWCFVFLSGFSPPVYRAVLMFSVISLSVVLSRDSKLEYSIGIALVLSLIFEPLLLYNVSFQMSYVAVLSIVFLLPILRKFRSKYKVLNYFIDITFVSIVVQIGLLPLQLFYFQQFTFAFFIGNLLAIPAVTVILLLAILVVCSIVFTGRFYLFLDVVFNASLDLFLGLVSKLQLVEFLVFKEAKVSSLAILLYFGCIVLLYWCWKLKNRWSFAFLLIWCNASIYALILERKNTATDCLLMPYTSRRESPEIVVYQNSKLIHQFGISDATTNKIIPYLDWKILVLHEHSPFYLNDIAYDYLIVIGNAKVNYDRLFSECTFLEVVISSNTPTWLRELIKKSCLKHNIPFHDIYEKGYWELSV</sequence>
<evidence type="ECO:0000256" key="3">
    <source>
        <dbReference type="ARBA" id="ARBA00022692"/>
    </source>
</evidence>
<evidence type="ECO:0000256" key="4">
    <source>
        <dbReference type="ARBA" id="ARBA00022989"/>
    </source>
</evidence>